<feature type="non-terminal residue" evidence="1">
    <location>
        <position position="203"/>
    </location>
</feature>
<dbReference type="EMBL" id="CAJVPS010045253">
    <property type="protein sequence ID" value="CAG8759091.1"/>
    <property type="molecule type" value="Genomic_DNA"/>
</dbReference>
<dbReference type="PANTHER" id="PTHR35385">
    <property type="entry name" value="PROTEIN B, PUTATIVE-RELATED-RELATED"/>
    <property type="match status" value="1"/>
</dbReference>
<dbReference type="OrthoDB" id="2410897at2759"/>
<dbReference type="AlphaFoldDB" id="A0A9N9J1C1"/>
<organism evidence="1 2">
    <name type="scientific">Ambispora leptoticha</name>
    <dbReference type="NCBI Taxonomy" id="144679"/>
    <lineage>
        <taxon>Eukaryota</taxon>
        <taxon>Fungi</taxon>
        <taxon>Fungi incertae sedis</taxon>
        <taxon>Mucoromycota</taxon>
        <taxon>Glomeromycotina</taxon>
        <taxon>Glomeromycetes</taxon>
        <taxon>Archaeosporales</taxon>
        <taxon>Ambisporaceae</taxon>
        <taxon>Ambispora</taxon>
    </lineage>
</organism>
<gene>
    <name evidence="1" type="ORF">ALEPTO_LOCUS13602</name>
</gene>
<accession>A0A9N9J1C1</accession>
<dbReference type="PANTHER" id="PTHR35385:SF2">
    <property type="entry name" value="PROTEIN B, PUTATIVE-RELATED"/>
    <property type="match status" value="1"/>
</dbReference>
<comment type="caution">
    <text evidence="1">The sequence shown here is derived from an EMBL/GenBank/DDBJ whole genome shotgun (WGS) entry which is preliminary data.</text>
</comment>
<protein>
    <submittedName>
        <fullName evidence="1">6748_t:CDS:1</fullName>
    </submittedName>
</protein>
<keyword evidence="2" id="KW-1185">Reference proteome</keyword>
<dbReference type="Proteomes" id="UP000789508">
    <property type="component" value="Unassembled WGS sequence"/>
</dbReference>
<name>A0A9N9J1C1_9GLOM</name>
<evidence type="ECO:0000313" key="1">
    <source>
        <dbReference type="EMBL" id="CAG8759091.1"/>
    </source>
</evidence>
<proteinExistence type="predicted"/>
<evidence type="ECO:0000313" key="2">
    <source>
        <dbReference type="Proteomes" id="UP000789508"/>
    </source>
</evidence>
<sequence length="203" mass="22685">MFSRLAEEVSSFNTRRKGDAWMQPYIAPVDGDPGQPFILVILTDLMKRCHSLQQAGELVYIDATAGLYALNTPLTIISTNTPIGGLPLATILTSDETTITLTKALNMLKHIMPSTAFGGCGALVGPQVIMTDDSSAERKALQCTWKKATLLLCVFHFLQAINETILEATYMKLTTSQIYLKYSHFQRHFRATWDRHKEWAIAF</sequence>
<reference evidence="1" key="1">
    <citation type="submission" date="2021-06" db="EMBL/GenBank/DDBJ databases">
        <authorList>
            <person name="Kallberg Y."/>
            <person name="Tangrot J."/>
            <person name="Rosling A."/>
        </authorList>
    </citation>
    <scope>NUCLEOTIDE SEQUENCE</scope>
    <source>
        <strain evidence="1">FL130A</strain>
    </source>
</reference>